<dbReference type="PROSITE" id="PS51019">
    <property type="entry name" value="REELIN"/>
    <property type="match status" value="1"/>
</dbReference>
<proteinExistence type="predicted"/>
<gene>
    <name evidence="3" type="ORF">QTP70_004882</name>
</gene>
<comment type="caution">
    <text evidence="3">The sequence shown here is derived from an EMBL/GenBank/DDBJ whole genome shotgun (WGS) entry which is preliminary data.</text>
</comment>
<dbReference type="InterPro" id="IPR002861">
    <property type="entry name" value="Reeler_dom"/>
</dbReference>
<protein>
    <recommendedName>
        <fullName evidence="2">Reelin domain-containing protein</fullName>
    </recommendedName>
</protein>
<evidence type="ECO:0000313" key="3">
    <source>
        <dbReference type="EMBL" id="KAK3548123.1"/>
    </source>
</evidence>
<name>A0AAE0RAB1_9TELE</name>
<organism evidence="3 4">
    <name type="scientific">Hemibagrus guttatus</name>
    <dbReference type="NCBI Taxonomy" id="175788"/>
    <lineage>
        <taxon>Eukaryota</taxon>
        <taxon>Metazoa</taxon>
        <taxon>Chordata</taxon>
        <taxon>Craniata</taxon>
        <taxon>Vertebrata</taxon>
        <taxon>Euteleostomi</taxon>
        <taxon>Actinopterygii</taxon>
        <taxon>Neopterygii</taxon>
        <taxon>Teleostei</taxon>
        <taxon>Ostariophysi</taxon>
        <taxon>Siluriformes</taxon>
        <taxon>Bagridae</taxon>
        <taxon>Hemibagrus</taxon>
    </lineage>
</organism>
<dbReference type="Gene3D" id="2.60.40.4060">
    <property type="entry name" value="Reeler domain"/>
    <property type="match status" value="1"/>
</dbReference>
<evidence type="ECO:0000256" key="1">
    <source>
        <dbReference type="SAM" id="MobiDB-lite"/>
    </source>
</evidence>
<dbReference type="Proteomes" id="UP001274896">
    <property type="component" value="Unassembled WGS sequence"/>
</dbReference>
<dbReference type="EMBL" id="JAUCMX010000004">
    <property type="protein sequence ID" value="KAK3548123.1"/>
    <property type="molecule type" value="Genomic_DNA"/>
</dbReference>
<sequence>MSEQQFGTQFVCSVVASHVSRLPTTSFSFVWIAPPPGTGCINFLATAMHRGQILFKDTLAKQLCELEVAVAAGSMRGAGVAEGQKEDETKGRSKKSRKQSRVKTQSHNNPKGKSRK</sequence>
<evidence type="ECO:0000313" key="4">
    <source>
        <dbReference type="Proteomes" id="UP001274896"/>
    </source>
</evidence>
<dbReference type="AlphaFoldDB" id="A0AAE0RAB1"/>
<dbReference type="CDD" id="cd08544">
    <property type="entry name" value="Reeler"/>
    <property type="match status" value="1"/>
</dbReference>
<dbReference type="InterPro" id="IPR042307">
    <property type="entry name" value="Reeler_sf"/>
</dbReference>
<accession>A0AAE0RAB1</accession>
<reference evidence="3" key="1">
    <citation type="submission" date="2023-06" db="EMBL/GenBank/DDBJ databases">
        <title>Male Hemibagrus guttatus genome.</title>
        <authorList>
            <person name="Bian C."/>
        </authorList>
    </citation>
    <scope>NUCLEOTIDE SEQUENCE</scope>
    <source>
        <strain evidence="3">Male_cb2023</strain>
        <tissue evidence="3">Muscle</tissue>
    </source>
</reference>
<feature type="domain" description="Reelin" evidence="2">
    <location>
        <begin position="1"/>
        <end position="76"/>
    </location>
</feature>
<evidence type="ECO:0000259" key="2">
    <source>
        <dbReference type="PROSITE" id="PS51019"/>
    </source>
</evidence>
<feature type="compositionally biased region" description="Basic residues" evidence="1">
    <location>
        <begin position="92"/>
        <end position="101"/>
    </location>
</feature>
<feature type="region of interest" description="Disordered" evidence="1">
    <location>
        <begin position="76"/>
        <end position="116"/>
    </location>
</feature>
<keyword evidence="4" id="KW-1185">Reference proteome</keyword>